<gene>
    <name evidence="2" type="ORF">ACMD2_10799</name>
</gene>
<dbReference type="Proteomes" id="UP000092600">
    <property type="component" value="Unassembled WGS sequence"/>
</dbReference>
<reference evidence="2 3" key="1">
    <citation type="journal article" date="2016" name="DNA Res.">
        <title>The draft genome of MD-2 pineapple using hybrid error correction of long reads.</title>
        <authorList>
            <person name="Redwan R.M."/>
            <person name="Saidin A."/>
            <person name="Kumar S.V."/>
        </authorList>
    </citation>
    <scope>NUCLEOTIDE SEQUENCE [LARGE SCALE GENOMIC DNA]</scope>
    <source>
        <strain evidence="3">cv. MD2</strain>
        <tissue evidence="2">Leaf</tissue>
    </source>
</reference>
<protein>
    <submittedName>
        <fullName evidence="2">Uncharacterized protein</fullName>
    </submittedName>
</protein>
<comment type="caution">
    <text evidence="2">The sequence shown here is derived from an EMBL/GenBank/DDBJ whole genome shotgun (WGS) entry which is preliminary data.</text>
</comment>
<evidence type="ECO:0000313" key="2">
    <source>
        <dbReference type="EMBL" id="OAY80142.1"/>
    </source>
</evidence>
<sequence>MQHHMRKTITVDDYHKIPTCSLIIVSFLCVVVHALCTNFFIVLLEGSQVLARLRKFTLLHAFADIPVHERPLGIHEVELVVDTRENLSDCSVVADHAHGALHLGQVAPRDDSRWLVLTAAHGKLSRRR</sequence>
<keyword evidence="1" id="KW-0472">Membrane</keyword>
<dbReference type="AlphaFoldDB" id="A0A199VSF5"/>
<feature type="transmembrane region" description="Helical" evidence="1">
    <location>
        <begin position="21"/>
        <end position="44"/>
    </location>
</feature>
<evidence type="ECO:0000256" key="1">
    <source>
        <dbReference type="SAM" id="Phobius"/>
    </source>
</evidence>
<proteinExistence type="predicted"/>
<dbReference type="EMBL" id="LSRQ01000943">
    <property type="protein sequence ID" value="OAY80142.1"/>
    <property type="molecule type" value="Genomic_DNA"/>
</dbReference>
<organism evidence="2 3">
    <name type="scientific">Ananas comosus</name>
    <name type="common">Pineapple</name>
    <name type="synonym">Ananas ananas</name>
    <dbReference type="NCBI Taxonomy" id="4615"/>
    <lineage>
        <taxon>Eukaryota</taxon>
        <taxon>Viridiplantae</taxon>
        <taxon>Streptophyta</taxon>
        <taxon>Embryophyta</taxon>
        <taxon>Tracheophyta</taxon>
        <taxon>Spermatophyta</taxon>
        <taxon>Magnoliopsida</taxon>
        <taxon>Liliopsida</taxon>
        <taxon>Poales</taxon>
        <taxon>Bromeliaceae</taxon>
        <taxon>Bromelioideae</taxon>
        <taxon>Ananas</taxon>
    </lineage>
</organism>
<keyword evidence="1" id="KW-1133">Transmembrane helix</keyword>
<keyword evidence="1" id="KW-0812">Transmembrane</keyword>
<dbReference type="STRING" id="4615.A0A199VSF5"/>
<evidence type="ECO:0000313" key="3">
    <source>
        <dbReference type="Proteomes" id="UP000092600"/>
    </source>
</evidence>
<accession>A0A199VSF5</accession>
<name>A0A199VSF5_ANACO</name>